<dbReference type="GO" id="GO:0005524">
    <property type="term" value="F:ATP binding"/>
    <property type="evidence" value="ECO:0007669"/>
    <property type="project" value="UniProtKB-KW"/>
</dbReference>
<dbReference type="GO" id="GO:0003677">
    <property type="term" value="F:DNA binding"/>
    <property type="evidence" value="ECO:0007669"/>
    <property type="project" value="UniProtKB-KW"/>
</dbReference>
<dbReference type="InterPro" id="IPR038718">
    <property type="entry name" value="SNF2-like_sf"/>
</dbReference>
<evidence type="ECO:0000256" key="7">
    <source>
        <dbReference type="ARBA" id="ARBA00023242"/>
    </source>
</evidence>
<keyword evidence="5" id="KW-0067">ATP-binding</keyword>
<gene>
    <name evidence="10" type="ORF">HK100_008510</name>
</gene>
<dbReference type="InterPro" id="IPR027417">
    <property type="entry name" value="P-loop_NTPase"/>
</dbReference>
<feature type="compositionally biased region" description="Low complexity" evidence="8">
    <location>
        <begin position="271"/>
        <end position="296"/>
    </location>
</feature>
<dbReference type="InterPro" id="IPR044574">
    <property type="entry name" value="ARIP4-like"/>
</dbReference>
<keyword evidence="4" id="KW-0347">Helicase</keyword>
<feature type="compositionally biased region" description="Low complexity" evidence="8">
    <location>
        <begin position="422"/>
        <end position="456"/>
    </location>
</feature>
<keyword evidence="3" id="KW-0547">Nucleotide-binding</keyword>
<feature type="compositionally biased region" description="Pro residues" evidence="8">
    <location>
        <begin position="457"/>
        <end position="474"/>
    </location>
</feature>
<protein>
    <recommendedName>
        <fullName evidence="9">Helicase ATP-binding domain-containing protein</fullName>
    </recommendedName>
</protein>
<dbReference type="GO" id="GO:0004386">
    <property type="term" value="F:helicase activity"/>
    <property type="evidence" value="ECO:0007669"/>
    <property type="project" value="UniProtKB-KW"/>
</dbReference>
<name>A0AAD5XBH5_9FUNG</name>
<evidence type="ECO:0000256" key="3">
    <source>
        <dbReference type="ARBA" id="ARBA00022741"/>
    </source>
</evidence>
<feature type="region of interest" description="Disordered" evidence="8">
    <location>
        <begin position="667"/>
        <end position="715"/>
    </location>
</feature>
<feature type="compositionally biased region" description="Low complexity" evidence="8">
    <location>
        <begin position="498"/>
        <end position="512"/>
    </location>
</feature>
<comment type="subcellular location">
    <subcellularLocation>
        <location evidence="1">Nucleus</location>
    </subcellularLocation>
</comment>
<feature type="compositionally biased region" description="Gly residues" evidence="8">
    <location>
        <begin position="252"/>
        <end position="262"/>
    </location>
</feature>
<dbReference type="Proteomes" id="UP001211907">
    <property type="component" value="Unassembled WGS sequence"/>
</dbReference>
<evidence type="ECO:0000259" key="9">
    <source>
        <dbReference type="PROSITE" id="PS51192"/>
    </source>
</evidence>
<dbReference type="Gene3D" id="3.40.50.10810">
    <property type="entry name" value="Tandem AAA-ATPase domain"/>
    <property type="match status" value="1"/>
</dbReference>
<evidence type="ECO:0000256" key="2">
    <source>
        <dbReference type="ARBA" id="ARBA00007025"/>
    </source>
</evidence>
<keyword evidence="6" id="KW-0238">DNA-binding</keyword>
<keyword evidence="7" id="KW-0539">Nucleus</keyword>
<feature type="compositionally biased region" description="Acidic residues" evidence="8">
    <location>
        <begin position="304"/>
        <end position="316"/>
    </location>
</feature>
<sequence>TGGILIVCPAVVVDNWVNEILKWIPAQNRDEILGGIFKFSNDTVRIDQLETWNERRGVFILSYQTLRGILTPKNEEMPQEAVLEAVKFQEYLVSPGPSMIVCDESHMIKNPKSGVAASIGQIKTPSRLCLTGYPLQNNLEEYHSMIDFVSPGFLGTLGEFRYQYQSPITDGFFADSTAGDKIFSQQRLFVLTNIIDPLLDRLTTDILKDYLPEKNEYVISFRLTDVQKRLYNSNCNLKRKDGRISPETTFGSLGGSGNGGGRVISAKHQKQQQQQQAASQRIQQQQQQQQRYYNQSFSPMDFQEQGEGEGEGDDGAGADNYGAIEPAIAATAAATAGPGHLNSRLGSTRSASGLVVLPPAPSLAAAVLDLSATHQNVNVNAANPPHHAFSHSHSLSLQSPAMSALRPHSSVTAYLQESLPRNNNHSKNNNYNNNNHNIHHPLSPLTLSPISPLQPLLLPPTTRPLPQPPPPPPDQTRSASFSPAFIARSLSVSIRKLSSRSSSLRSNKSGLSPVANGTLYPVANPEISSKKSGENSIRTSLSSGLRSVRSLLDFRGGNSSNSSNNNNSSGGVGNGAADSDRYNWGHSSSSQDIDRYHLQLQQQPYQHQLQAQLQLQQEGADVMDTDTEAIYNNNRSASSGSATISNLNHYLGRQRSELSLKEYPYEHPSAATTSSPLASRFHVSRASVDSSVSSRTSSRNGSFLKISRASSPAFR</sequence>
<accession>A0AAD5XBH5</accession>
<feature type="region of interest" description="Disordered" evidence="8">
    <location>
        <begin position="420"/>
        <end position="479"/>
    </location>
</feature>
<feature type="region of interest" description="Disordered" evidence="8">
    <location>
        <begin position="237"/>
        <end position="321"/>
    </location>
</feature>
<evidence type="ECO:0000313" key="11">
    <source>
        <dbReference type="Proteomes" id="UP001211907"/>
    </source>
</evidence>
<proteinExistence type="inferred from homology"/>
<evidence type="ECO:0000313" key="10">
    <source>
        <dbReference type="EMBL" id="KAJ3087007.1"/>
    </source>
</evidence>
<evidence type="ECO:0000256" key="5">
    <source>
        <dbReference type="ARBA" id="ARBA00022840"/>
    </source>
</evidence>
<comment type="caution">
    <text evidence="10">The sequence shown here is derived from an EMBL/GenBank/DDBJ whole genome shotgun (WGS) entry which is preliminary data.</text>
</comment>
<keyword evidence="4" id="KW-0378">Hydrolase</keyword>
<feature type="compositionally biased region" description="Low complexity" evidence="8">
    <location>
        <begin position="668"/>
        <end position="702"/>
    </location>
</feature>
<evidence type="ECO:0000256" key="4">
    <source>
        <dbReference type="ARBA" id="ARBA00022806"/>
    </source>
</evidence>
<feature type="compositionally biased region" description="Low complexity" evidence="8">
    <location>
        <begin position="538"/>
        <end position="569"/>
    </location>
</feature>
<keyword evidence="11" id="KW-1185">Reference proteome</keyword>
<reference evidence="10" key="1">
    <citation type="submission" date="2020-05" db="EMBL/GenBank/DDBJ databases">
        <title>Phylogenomic resolution of chytrid fungi.</title>
        <authorList>
            <person name="Stajich J.E."/>
            <person name="Amses K."/>
            <person name="Simmons R."/>
            <person name="Seto K."/>
            <person name="Myers J."/>
            <person name="Bonds A."/>
            <person name="Quandt C.A."/>
            <person name="Barry K."/>
            <person name="Liu P."/>
            <person name="Grigoriev I."/>
            <person name="Longcore J.E."/>
            <person name="James T.Y."/>
        </authorList>
    </citation>
    <scope>NUCLEOTIDE SEQUENCE</scope>
    <source>
        <strain evidence="10">JEL0513</strain>
    </source>
</reference>
<dbReference type="Pfam" id="PF00176">
    <property type="entry name" value="SNF2-rel_dom"/>
    <property type="match status" value="1"/>
</dbReference>
<dbReference type="SUPFAM" id="SSF52540">
    <property type="entry name" value="P-loop containing nucleoside triphosphate hydrolases"/>
    <property type="match status" value="1"/>
</dbReference>
<evidence type="ECO:0000256" key="8">
    <source>
        <dbReference type="SAM" id="MobiDB-lite"/>
    </source>
</evidence>
<dbReference type="PANTHER" id="PTHR45797">
    <property type="entry name" value="RAD54-LIKE"/>
    <property type="match status" value="1"/>
</dbReference>
<dbReference type="EMBL" id="JADGJH010004151">
    <property type="protein sequence ID" value="KAJ3087007.1"/>
    <property type="molecule type" value="Genomic_DNA"/>
</dbReference>
<dbReference type="InterPro" id="IPR014001">
    <property type="entry name" value="Helicase_ATP-bd"/>
</dbReference>
<evidence type="ECO:0000256" key="6">
    <source>
        <dbReference type="ARBA" id="ARBA00023125"/>
    </source>
</evidence>
<dbReference type="AlphaFoldDB" id="A0AAD5XBH5"/>
<comment type="similarity">
    <text evidence="2">Belongs to the SNF2/RAD54 helicase family.</text>
</comment>
<dbReference type="PROSITE" id="PS51192">
    <property type="entry name" value="HELICASE_ATP_BIND_1"/>
    <property type="match status" value="1"/>
</dbReference>
<dbReference type="GO" id="GO:0016887">
    <property type="term" value="F:ATP hydrolysis activity"/>
    <property type="evidence" value="ECO:0007669"/>
    <property type="project" value="InterPro"/>
</dbReference>
<feature type="non-terminal residue" evidence="10">
    <location>
        <position position="715"/>
    </location>
</feature>
<feature type="domain" description="Helicase ATP-binding" evidence="9">
    <location>
        <begin position="1"/>
        <end position="152"/>
    </location>
</feature>
<organism evidence="10 11">
    <name type="scientific">Physocladia obscura</name>
    <dbReference type="NCBI Taxonomy" id="109957"/>
    <lineage>
        <taxon>Eukaryota</taxon>
        <taxon>Fungi</taxon>
        <taxon>Fungi incertae sedis</taxon>
        <taxon>Chytridiomycota</taxon>
        <taxon>Chytridiomycota incertae sedis</taxon>
        <taxon>Chytridiomycetes</taxon>
        <taxon>Chytridiales</taxon>
        <taxon>Chytriomycetaceae</taxon>
        <taxon>Physocladia</taxon>
    </lineage>
</organism>
<feature type="non-terminal residue" evidence="10">
    <location>
        <position position="1"/>
    </location>
</feature>
<dbReference type="PANTHER" id="PTHR45797:SF1">
    <property type="entry name" value="HELICASE ARIP4"/>
    <property type="match status" value="1"/>
</dbReference>
<dbReference type="GO" id="GO:0005634">
    <property type="term" value="C:nucleus"/>
    <property type="evidence" value="ECO:0007669"/>
    <property type="project" value="UniProtKB-SubCell"/>
</dbReference>
<dbReference type="InterPro" id="IPR000330">
    <property type="entry name" value="SNF2_N"/>
</dbReference>
<evidence type="ECO:0000256" key="1">
    <source>
        <dbReference type="ARBA" id="ARBA00004123"/>
    </source>
</evidence>
<feature type="region of interest" description="Disordered" evidence="8">
    <location>
        <begin position="498"/>
        <end position="590"/>
    </location>
</feature>